<dbReference type="Proteomes" id="UP000235584">
    <property type="component" value="Chromosome"/>
</dbReference>
<dbReference type="KEGG" id="bsto:C0V70_03125"/>
<dbReference type="EMBL" id="CP025704">
    <property type="protein sequence ID" value="AUN97115.1"/>
    <property type="molecule type" value="Genomic_DNA"/>
</dbReference>
<evidence type="ECO:0000313" key="1">
    <source>
        <dbReference type="EMBL" id="AUN97115.1"/>
    </source>
</evidence>
<reference evidence="1 2" key="1">
    <citation type="submission" date="2018-01" db="EMBL/GenBank/DDBJ databases">
        <title>Complete genome sequence of Bacteriovorax stolpii DSM12778.</title>
        <authorList>
            <person name="Tang B."/>
            <person name="Chang J."/>
        </authorList>
    </citation>
    <scope>NUCLEOTIDE SEQUENCE [LARGE SCALE GENOMIC DNA]</scope>
    <source>
        <strain evidence="1 2">DSM 12778</strain>
    </source>
</reference>
<protein>
    <submittedName>
        <fullName evidence="1">Uncharacterized protein</fullName>
    </submittedName>
</protein>
<keyword evidence="2" id="KW-1185">Reference proteome</keyword>
<dbReference type="RefSeq" id="WP_102242410.1">
    <property type="nucleotide sequence ID" value="NZ_CP025704.1"/>
</dbReference>
<sequence length="249" mass="28980">MDFNLLYTKNKEQGIVRSFKHNETPSSKIIDISEAKNLPLQGFIFSEELKNDEFLVGLENELKFYPIRSSAEFSLSAERFDKLSYDEAKPIFDKMRENWILQNNISLIEELFKVRTHLLGLFPNDRSGFFEELWFILKSNLGATNLKLIYNDMIKAKNENEKNKLVKVKIVGERFPEMTSIDDMDEMVLKSYEKDFGNIFEITDYNKDKGQLVICASIKKSPVLIMTNIYQLTRLQKAILTSLFEGLNS</sequence>
<evidence type="ECO:0000313" key="2">
    <source>
        <dbReference type="Proteomes" id="UP000235584"/>
    </source>
</evidence>
<organism evidence="1 2">
    <name type="scientific">Bacteriovorax stolpii</name>
    <name type="common">Bdellovibrio stolpii</name>
    <dbReference type="NCBI Taxonomy" id="960"/>
    <lineage>
        <taxon>Bacteria</taxon>
        <taxon>Pseudomonadati</taxon>
        <taxon>Bdellovibrionota</taxon>
        <taxon>Bacteriovoracia</taxon>
        <taxon>Bacteriovoracales</taxon>
        <taxon>Bacteriovoracaceae</taxon>
        <taxon>Bacteriovorax</taxon>
    </lineage>
</organism>
<proteinExistence type="predicted"/>
<accession>A0A2K9NPX3</accession>
<dbReference type="AlphaFoldDB" id="A0A2K9NPX3"/>
<gene>
    <name evidence="1" type="ORF">C0V70_03125</name>
</gene>
<name>A0A2K9NPX3_BACTC</name>